<dbReference type="InterPro" id="IPR036424">
    <property type="entry name" value="UPP_synth-like_sf"/>
</dbReference>
<dbReference type="PANTHER" id="PTHR10291:SF43">
    <property type="entry name" value="DEHYDRODOLICHYL DIPHOSPHATE SYNTHASE COMPLEX SUBUNIT DHDDS"/>
    <property type="match status" value="1"/>
</dbReference>
<comment type="caution">
    <text evidence="6">The sequence shown here is derived from an EMBL/GenBank/DDBJ whole genome shotgun (WGS) entry which is preliminary data.</text>
</comment>
<evidence type="ECO:0000256" key="1">
    <source>
        <dbReference type="ARBA" id="ARBA00022679"/>
    </source>
</evidence>
<feature type="binding site" evidence="4">
    <location>
        <position position="80"/>
    </location>
    <ligand>
        <name>substrate</name>
    </ligand>
</feature>
<feature type="active site" evidence="4">
    <location>
        <position position="29"/>
    </location>
</feature>
<dbReference type="SUPFAM" id="SSF64005">
    <property type="entry name" value="Undecaprenyl diphosphate synthase"/>
    <property type="match status" value="1"/>
</dbReference>
<feature type="active site" description="Proton acceptor" evidence="4">
    <location>
        <position position="77"/>
    </location>
</feature>
<feature type="binding site" evidence="4">
    <location>
        <begin position="206"/>
        <end position="208"/>
    </location>
    <ligand>
        <name>substrate</name>
    </ligand>
</feature>
<dbReference type="Gene3D" id="3.40.1180.10">
    <property type="entry name" value="Decaprenyl diphosphate synthase-like"/>
    <property type="match status" value="1"/>
</dbReference>
<keyword evidence="3 4" id="KW-0460">Magnesium</keyword>
<feature type="coiled-coil region" evidence="5">
    <location>
        <begin position="82"/>
        <end position="109"/>
    </location>
</feature>
<dbReference type="InterPro" id="IPR001441">
    <property type="entry name" value="UPP_synth-like"/>
</dbReference>
<protein>
    <recommendedName>
        <fullName evidence="4">Tritrans,polycis-undecaprenyl-diphosphate synthase (geranylgeranyl-diphosphate specific)</fullName>
        <ecNumber evidence="4">2.5.1.89</ecNumber>
    </recommendedName>
    <alternativeName>
        <fullName evidence="4">Undecaprenyl diphosphate synthase</fullName>
        <shortName evidence="4">UDS</shortName>
    </alternativeName>
    <alternativeName>
        <fullName evidence="4">Undecaprenyl pyrophosphate synthase</fullName>
        <shortName evidence="4">UPP synthase</shortName>
    </alternativeName>
</protein>
<comment type="cofactor">
    <cofactor evidence="4">
        <name>Mg(2+)</name>
        <dbReference type="ChEBI" id="CHEBI:18420"/>
    </cofactor>
    <text evidence="4">Binds 2 magnesium ions per subunit.</text>
</comment>
<dbReference type="PROSITE" id="PS01066">
    <property type="entry name" value="UPP_SYNTHASE"/>
    <property type="match status" value="1"/>
</dbReference>
<keyword evidence="5" id="KW-0175">Coiled coil</keyword>
<evidence type="ECO:0000256" key="5">
    <source>
        <dbReference type="SAM" id="Coils"/>
    </source>
</evidence>
<dbReference type="GO" id="GO:0000287">
    <property type="term" value="F:magnesium ion binding"/>
    <property type="evidence" value="ECO:0007669"/>
    <property type="project" value="UniProtKB-UniRule"/>
</dbReference>
<feature type="binding site" evidence="4">
    <location>
        <begin position="74"/>
        <end position="76"/>
    </location>
    <ligand>
        <name>substrate</name>
    </ligand>
</feature>
<organism evidence="6">
    <name type="scientific">Archaeoglobus fulgidus</name>
    <dbReference type="NCBI Taxonomy" id="2234"/>
    <lineage>
        <taxon>Archaea</taxon>
        <taxon>Methanobacteriati</taxon>
        <taxon>Methanobacteriota</taxon>
        <taxon>Archaeoglobi</taxon>
        <taxon>Archaeoglobales</taxon>
        <taxon>Archaeoglobaceae</taxon>
        <taxon>Archaeoglobus</taxon>
    </lineage>
</organism>
<dbReference type="Pfam" id="PF01255">
    <property type="entry name" value="Prenyltransf"/>
    <property type="match status" value="1"/>
</dbReference>
<dbReference type="NCBIfam" id="TIGR00055">
    <property type="entry name" value="uppS"/>
    <property type="match status" value="1"/>
</dbReference>
<evidence type="ECO:0000256" key="4">
    <source>
        <dbReference type="HAMAP-Rule" id="MF_01139"/>
    </source>
</evidence>
<gene>
    <name evidence="4 6" type="primary">uppS</name>
    <name evidence="6" type="ORF">ENN70_08150</name>
</gene>
<reference evidence="6" key="1">
    <citation type="journal article" date="2020" name="mSystems">
        <title>Genome- and Community-Level Interaction Insights into Carbon Utilization and Element Cycling Functions of Hydrothermarchaeota in Hydrothermal Sediment.</title>
        <authorList>
            <person name="Zhou Z."/>
            <person name="Liu Y."/>
            <person name="Xu W."/>
            <person name="Pan J."/>
            <person name="Luo Z.H."/>
            <person name="Li M."/>
        </authorList>
    </citation>
    <scope>NUCLEOTIDE SEQUENCE [LARGE SCALE GENOMIC DNA]</scope>
    <source>
        <strain evidence="6">SpSt-12</strain>
    </source>
</reference>
<evidence type="ECO:0000313" key="6">
    <source>
        <dbReference type="EMBL" id="HET22006.1"/>
    </source>
</evidence>
<dbReference type="AlphaFoldDB" id="A0A7C2S5Q7"/>
<keyword evidence="1 4" id="KW-0808">Transferase</keyword>
<feature type="binding site" evidence="4">
    <location>
        <position position="46"/>
    </location>
    <ligand>
        <name>substrate</name>
    </ligand>
</feature>
<dbReference type="PANTHER" id="PTHR10291">
    <property type="entry name" value="DEHYDRODOLICHYL DIPHOSPHATE SYNTHASE FAMILY MEMBER"/>
    <property type="match status" value="1"/>
</dbReference>
<comment type="function">
    <text evidence="4">Catalyzes the sequential condensation of isopentenyl diphosphate (IPP) with geranylgeranyl diphosphate (GGPP) to yield (2Z,6Z,10Z,14Z,18Z,22Z,26Z,30E,34E,38E)-undecaprenyl diphosphate (tritrans,heptacis-UPP). It is probably the precursor of glycosyl carrier lipids.</text>
</comment>
<proteinExistence type="inferred from homology"/>
<evidence type="ECO:0000256" key="2">
    <source>
        <dbReference type="ARBA" id="ARBA00022723"/>
    </source>
</evidence>
<dbReference type="GO" id="GO:0045547">
    <property type="term" value="F:ditrans,polycis-polyprenyl diphosphate synthase [(2E,6E)-farnesyl diphosphate specific] activity"/>
    <property type="evidence" value="ECO:0007669"/>
    <property type="project" value="TreeGrafter"/>
</dbReference>
<feature type="binding site" evidence="4">
    <location>
        <position position="78"/>
    </location>
    <ligand>
        <name>substrate</name>
    </ligand>
</feature>
<comment type="catalytic activity">
    <reaction evidence="4">
        <text>geranylgeranyl diphosphate + 7 isopentenyl diphosphate = tri-trans,hepta-cis-undecaprenyl diphosphate + 7 diphosphate</text>
        <dbReference type="Rhea" id="RHEA:27622"/>
        <dbReference type="ChEBI" id="CHEBI:33019"/>
        <dbReference type="ChEBI" id="CHEBI:57533"/>
        <dbReference type="ChEBI" id="CHEBI:60388"/>
        <dbReference type="ChEBI" id="CHEBI:128769"/>
        <dbReference type="EC" id="2.5.1.89"/>
    </reaction>
</comment>
<dbReference type="FunFam" id="3.40.1180.10:FF:000003">
    <property type="entry name" value="Isoprenyl transferase 2"/>
    <property type="match status" value="1"/>
</dbReference>
<comment type="caution">
    <text evidence="4">Lacks conserved residue(s) required for the propagation of feature annotation.</text>
</comment>
<dbReference type="CDD" id="cd00475">
    <property type="entry name" value="Cis_IPPS"/>
    <property type="match status" value="1"/>
</dbReference>
<name>A0A7C2S5Q7_ARCFL</name>
<accession>A0A7C2S5Q7</accession>
<dbReference type="InterPro" id="IPR018520">
    <property type="entry name" value="UPP_synth-like_CS"/>
</dbReference>
<feature type="binding site" evidence="4">
    <location>
        <position position="200"/>
    </location>
    <ligand>
        <name>substrate</name>
    </ligand>
</feature>
<keyword evidence="2 4" id="KW-0479">Metal-binding</keyword>
<sequence>MILHKIYEKKLLRTVKSGRIPEHIAIIMDGNRRFARKKGLEPHEGHFFGSKKAEEVLEWCWELGVKMLTLYAFSTENFRRSEKEKRNIFQLLEQELRRLLRDRRTYERGVRVKVVGKKEFLPENLRDTIKEVEEATRNHRKHYLNVAVAYGGRQEILDAVRAILMKVKRGEVKPEQIDERMLEEHLYGEGKYAKVDLLIRTGGEQRLSNFLPWQAVNSVAYFCDVYWPEFRKIDLLRAIRAWQYRTGVV</sequence>
<comment type="similarity">
    <text evidence="4">Belongs to the UPP synthase family.</text>
</comment>
<feature type="binding site" evidence="4">
    <location>
        <begin position="30"/>
        <end position="33"/>
    </location>
    <ligand>
        <name>substrate</name>
    </ligand>
</feature>
<dbReference type="GO" id="GO:0016094">
    <property type="term" value="P:polyprenol biosynthetic process"/>
    <property type="evidence" value="ECO:0007669"/>
    <property type="project" value="TreeGrafter"/>
</dbReference>
<dbReference type="EMBL" id="DSCQ01000107">
    <property type="protein sequence ID" value="HET22006.1"/>
    <property type="molecule type" value="Genomic_DNA"/>
</dbReference>
<dbReference type="HAMAP" id="MF_01139">
    <property type="entry name" value="ISPT"/>
    <property type="match status" value="1"/>
</dbReference>
<feature type="binding site" evidence="4">
    <location>
        <position position="34"/>
    </location>
    <ligand>
        <name>substrate</name>
    </ligand>
</feature>
<evidence type="ECO:0000256" key="3">
    <source>
        <dbReference type="ARBA" id="ARBA00022842"/>
    </source>
</evidence>
<comment type="subunit">
    <text evidence="4">Homodimer.</text>
</comment>
<dbReference type="EC" id="2.5.1.89" evidence="4"/>
<feature type="binding site" evidence="4">
    <location>
        <position position="29"/>
    </location>
    <ligand>
        <name>Mg(2+)</name>
        <dbReference type="ChEBI" id="CHEBI:18420"/>
    </ligand>
</feature>